<evidence type="ECO:0008006" key="2">
    <source>
        <dbReference type="Google" id="ProtNLM"/>
    </source>
</evidence>
<sequence length="140" mass="16096">MVKFIVVGEPVAKGRPRFTRRGIAYTPKKTSEYEELVRLSYFASGARRYDDKTPLKMELKAYFPIPKHTSKIQVEKMEKGEILPIKKPDCDNLMKIVADSLNNIAYGDDKQITEMKITKRYSASPRVEVEISEHNQSVNN</sequence>
<evidence type="ECO:0000313" key="1">
    <source>
        <dbReference type="EMBL" id="MPL90228.1"/>
    </source>
</evidence>
<dbReference type="Gene3D" id="3.30.1330.70">
    <property type="entry name" value="Holliday junction resolvase RusA"/>
    <property type="match status" value="1"/>
</dbReference>
<dbReference type="GO" id="GO:0006281">
    <property type="term" value="P:DNA repair"/>
    <property type="evidence" value="ECO:0007669"/>
    <property type="project" value="InterPro"/>
</dbReference>
<dbReference type="GO" id="GO:0000287">
    <property type="term" value="F:magnesium ion binding"/>
    <property type="evidence" value="ECO:0007669"/>
    <property type="project" value="InterPro"/>
</dbReference>
<reference evidence="1" key="1">
    <citation type="submission" date="2019-08" db="EMBL/GenBank/DDBJ databases">
        <authorList>
            <person name="Kucharzyk K."/>
            <person name="Murdoch R.W."/>
            <person name="Higgins S."/>
            <person name="Loffler F."/>
        </authorList>
    </citation>
    <scope>NUCLEOTIDE SEQUENCE</scope>
</reference>
<proteinExistence type="predicted"/>
<dbReference type="Pfam" id="PF05866">
    <property type="entry name" value="RusA"/>
    <property type="match status" value="1"/>
</dbReference>
<organism evidence="1">
    <name type="scientific">bioreactor metagenome</name>
    <dbReference type="NCBI Taxonomy" id="1076179"/>
    <lineage>
        <taxon>unclassified sequences</taxon>
        <taxon>metagenomes</taxon>
        <taxon>ecological metagenomes</taxon>
    </lineage>
</organism>
<name>A0A644VFW3_9ZZZZ</name>
<dbReference type="InterPro" id="IPR036614">
    <property type="entry name" value="RusA-like_sf"/>
</dbReference>
<dbReference type="GO" id="GO:0006310">
    <property type="term" value="P:DNA recombination"/>
    <property type="evidence" value="ECO:0007669"/>
    <property type="project" value="InterPro"/>
</dbReference>
<comment type="caution">
    <text evidence="1">The sequence shown here is derived from an EMBL/GenBank/DDBJ whole genome shotgun (WGS) entry which is preliminary data.</text>
</comment>
<dbReference type="InterPro" id="IPR008822">
    <property type="entry name" value="Endonuclease_RusA-like"/>
</dbReference>
<accession>A0A644VFW3</accession>
<gene>
    <name evidence="1" type="ORF">SDC9_36275</name>
</gene>
<dbReference type="AlphaFoldDB" id="A0A644VFW3"/>
<dbReference type="EMBL" id="VSSQ01000298">
    <property type="protein sequence ID" value="MPL90228.1"/>
    <property type="molecule type" value="Genomic_DNA"/>
</dbReference>
<protein>
    <recommendedName>
        <fullName evidence="2">Holliday junction resolvase</fullName>
    </recommendedName>
</protein>
<dbReference type="SUPFAM" id="SSF103084">
    <property type="entry name" value="Holliday junction resolvase RusA"/>
    <property type="match status" value="1"/>
</dbReference>